<keyword evidence="13" id="KW-1185">Reference proteome</keyword>
<comment type="function">
    <text evidence="9">Hypothalamic neuropeptide which binds to the G-protein-coupled galanin receptors (GALR1, GALR2 and GALR3). Involved in a large number of putative physiological functions in CNS homeostatic processes, including the regulation of gonadotropin-releasing hormone secretion.</text>
</comment>
<feature type="chain" id="PRO_5003421415" description="Galanin-like peptide" evidence="10">
    <location>
        <begin position="20"/>
        <end position="116"/>
    </location>
</feature>
<dbReference type="HOGENOM" id="CLU_167264_0_0_1"/>
<dbReference type="KEGG" id="nle:100582327"/>
<keyword evidence="8" id="KW-0527">Neuropeptide</keyword>
<dbReference type="OMA" id="PQMSDQD"/>
<keyword evidence="7 10" id="KW-0732">Signal</keyword>
<feature type="domain" description="Galanin" evidence="11">
    <location>
        <begin position="33"/>
        <end position="45"/>
    </location>
</feature>
<dbReference type="PROSITE" id="PS00861">
    <property type="entry name" value="GALANIN"/>
    <property type="match status" value="1"/>
</dbReference>
<evidence type="ECO:0000259" key="11">
    <source>
        <dbReference type="PROSITE" id="PS00861"/>
    </source>
</evidence>
<feature type="signal peptide" evidence="10">
    <location>
        <begin position="1"/>
        <end position="19"/>
    </location>
</feature>
<evidence type="ECO:0000256" key="1">
    <source>
        <dbReference type="ARBA" id="ARBA00004613"/>
    </source>
</evidence>
<comment type="subcellular location">
    <subcellularLocation>
        <location evidence="1">Secreted</location>
    </subcellularLocation>
</comment>
<dbReference type="InterPro" id="IPR039244">
    <property type="entry name" value="GALP"/>
</dbReference>
<dbReference type="FunCoup" id="G1RIM4">
    <property type="interactions" value="309"/>
</dbReference>
<dbReference type="GeneTree" id="ENSGT00390000016349"/>
<evidence type="ECO:0000256" key="6">
    <source>
        <dbReference type="ARBA" id="ARBA00022702"/>
    </source>
</evidence>
<evidence type="ECO:0000256" key="10">
    <source>
        <dbReference type="SAM" id="SignalP"/>
    </source>
</evidence>
<dbReference type="GO" id="GO:0050829">
    <property type="term" value="P:defense response to Gram-negative bacterium"/>
    <property type="evidence" value="ECO:0007669"/>
    <property type="project" value="TreeGrafter"/>
</dbReference>
<reference evidence="12" key="2">
    <citation type="submission" date="2025-08" db="UniProtKB">
        <authorList>
            <consortium name="Ensembl"/>
        </authorList>
    </citation>
    <scope>IDENTIFICATION</scope>
</reference>
<dbReference type="Pfam" id="PF01296">
    <property type="entry name" value="Galanin"/>
    <property type="match status" value="1"/>
</dbReference>
<reference evidence="12 13" key="1">
    <citation type="submission" date="2012-10" db="EMBL/GenBank/DDBJ databases">
        <authorList>
            <consortium name="Gibbon Genome Sequencing Consortium"/>
        </authorList>
    </citation>
    <scope>NUCLEOTIDE SEQUENCE [LARGE SCALE GENOMIC DNA]</scope>
</reference>
<dbReference type="GO" id="GO:0061844">
    <property type="term" value="P:antimicrobial humoral immune response mediated by antimicrobial peptide"/>
    <property type="evidence" value="ECO:0007669"/>
    <property type="project" value="TreeGrafter"/>
</dbReference>
<evidence type="ECO:0000256" key="4">
    <source>
        <dbReference type="ARBA" id="ARBA00022525"/>
    </source>
</evidence>
<evidence type="ECO:0000256" key="8">
    <source>
        <dbReference type="ARBA" id="ARBA00023320"/>
    </source>
</evidence>
<protein>
    <recommendedName>
        <fullName evidence="3">Galanin-like peptide</fullName>
    </recommendedName>
</protein>
<dbReference type="PANTHER" id="PTHR20950:SF1">
    <property type="entry name" value="GALANIN-LIKE PEPTIDE"/>
    <property type="match status" value="1"/>
</dbReference>
<dbReference type="GO" id="GO:0005576">
    <property type="term" value="C:extracellular region"/>
    <property type="evidence" value="ECO:0007669"/>
    <property type="project" value="UniProtKB-SubCell"/>
</dbReference>
<evidence type="ECO:0000256" key="5">
    <source>
        <dbReference type="ARBA" id="ARBA00022685"/>
    </source>
</evidence>
<dbReference type="CTD" id="85569"/>
<evidence type="ECO:0000256" key="9">
    <source>
        <dbReference type="ARBA" id="ARBA00025486"/>
    </source>
</evidence>
<name>G1RIM4_NOMLE</name>
<keyword evidence="5" id="KW-0165">Cleavage on pair of basic residues</keyword>
<comment type="similarity">
    <text evidence="2">Belongs to the galanin family.</text>
</comment>
<accession>G1RIM4</accession>
<dbReference type="GO" id="GO:0007218">
    <property type="term" value="P:neuropeptide signaling pathway"/>
    <property type="evidence" value="ECO:0007669"/>
    <property type="project" value="UniProtKB-KW"/>
</dbReference>
<dbReference type="GO" id="GO:0005179">
    <property type="term" value="F:hormone activity"/>
    <property type="evidence" value="ECO:0007669"/>
    <property type="project" value="UniProtKB-KW"/>
</dbReference>
<gene>
    <name evidence="12" type="primary">GALP</name>
</gene>
<dbReference type="PANTHER" id="PTHR20950">
    <property type="entry name" value="GALANIN-RELATED PEPTIDE"/>
    <property type="match status" value="1"/>
</dbReference>
<keyword evidence="4" id="KW-0964">Secreted</keyword>
<keyword evidence="6" id="KW-0372">Hormone</keyword>
<dbReference type="Proteomes" id="UP000001073">
    <property type="component" value="Chromosome 10"/>
</dbReference>
<dbReference type="AlphaFoldDB" id="G1RIM4"/>
<dbReference type="GO" id="GO:0032098">
    <property type="term" value="P:regulation of appetite"/>
    <property type="evidence" value="ECO:0007669"/>
    <property type="project" value="Ensembl"/>
</dbReference>
<reference evidence="12" key="3">
    <citation type="submission" date="2025-09" db="UniProtKB">
        <authorList>
            <consortium name="Ensembl"/>
        </authorList>
    </citation>
    <scope>IDENTIFICATION</scope>
</reference>
<dbReference type="GO" id="GO:0042595">
    <property type="term" value="P:behavioral response to starvation"/>
    <property type="evidence" value="ECO:0007669"/>
    <property type="project" value="Ensembl"/>
</dbReference>
<dbReference type="EMBL" id="ADFV01100310">
    <property type="status" value="NOT_ANNOTATED_CDS"/>
    <property type="molecule type" value="Genomic_DNA"/>
</dbReference>
<dbReference type="EMBL" id="ADFV01100312">
    <property type="status" value="NOT_ANNOTATED_CDS"/>
    <property type="molecule type" value="Genomic_DNA"/>
</dbReference>
<dbReference type="Ensembl" id="ENSNLET00000013722.2">
    <property type="protein sequence ID" value="ENSNLEP00000013080.1"/>
    <property type="gene ID" value="ENSNLEG00000010775.2"/>
</dbReference>
<evidence type="ECO:0000313" key="13">
    <source>
        <dbReference type="Proteomes" id="UP000001073"/>
    </source>
</evidence>
<sequence>MAPPSVPLVLLLILLLGLAETPASAPAHRGRGGWTLNSAGYLLGPVLHLPQMGDQDRVRETALQILDLWKAIDGLPYSHPLQPSKRNVMETFAKPEIGDLGMLSTKIPKEEDVLNS</sequence>
<dbReference type="GeneID" id="100582327"/>
<dbReference type="EMBL" id="ADFV01100311">
    <property type="status" value="NOT_ANNOTATED_CDS"/>
    <property type="molecule type" value="Genomic_DNA"/>
</dbReference>
<dbReference type="RefSeq" id="XP_004089275.1">
    <property type="nucleotide sequence ID" value="XM_004089227.3"/>
</dbReference>
<evidence type="ECO:0000313" key="12">
    <source>
        <dbReference type="Ensembl" id="ENSNLEP00000013080.1"/>
    </source>
</evidence>
<evidence type="ECO:0000256" key="2">
    <source>
        <dbReference type="ARBA" id="ARBA00006871"/>
    </source>
</evidence>
<dbReference type="InParanoid" id="G1RIM4"/>
<dbReference type="eggNOG" id="ENOG502TI9H">
    <property type="taxonomic scope" value="Eukaryota"/>
</dbReference>
<evidence type="ECO:0000256" key="7">
    <source>
        <dbReference type="ARBA" id="ARBA00022729"/>
    </source>
</evidence>
<dbReference type="STRING" id="61853.ENSNLEP00000013080"/>
<proteinExistence type="inferred from homology"/>
<dbReference type="OrthoDB" id="8721537at2759"/>
<organism evidence="12 13">
    <name type="scientific">Nomascus leucogenys</name>
    <name type="common">Northern white-cheeked gibbon</name>
    <name type="synonym">Hylobates leucogenys</name>
    <dbReference type="NCBI Taxonomy" id="61853"/>
    <lineage>
        <taxon>Eukaryota</taxon>
        <taxon>Metazoa</taxon>
        <taxon>Chordata</taxon>
        <taxon>Craniata</taxon>
        <taxon>Vertebrata</taxon>
        <taxon>Euteleostomi</taxon>
        <taxon>Mammalia</taxon>
        <taxon>Eutheria</taxon>
        <taxon>Euarchontoglires</taxon>
        <taxon>Primates</taxon>
        <taxon>Haplorrhini</taxon>
        <taxon>Catarrhini</taxon>
        <taxon>Hylobatidae</taxon>
        <taxon>Nomascus</taxon>
    </lineage>
</organism>
<evidence type="ECO:0000256" key="3">
    <source>
        <dbReference type="ARBA" id="ARBA00016022"/>
    </source>
</evidence>
<dbReference type="InterPro" id="IPR008174">
    <property type="entry name" value="Galanin"/>
</dbReference>